<protein>
    <submittedName>
        <fullName evidence="2">Uncharacterized protein</fullName>
    </submittedName>
</protein>
<evidence type="ECO:0000313" key="3">
    <source>
        <dbReference type="Proteomes" id="UP000311382"/>
    </source>
</evidence>
<name>A0A5C5FR13_9BASI</name>
<evidence type="ECO:0000256" key="1">
    <source>
        <dbReference type="SAM" id="SignalP"/>
    </source>
</evidence>
<feature type="chain" id="PRO_5023146899" evidence="1">
    <location>
        <begin position="23"/>
        <end position="166"/>
    </location>
</feature>
<organism evidence="2 3">
    <name type="scientific">Rhodotorula diobovata</name>
    <dbReference type="NCBI Taxonomy" id="5288"/>
    <lineage>
        <taxon>Eukaryota</taxon>
        <taxon>Fungi</taxon>
        <taxon>Dikarya</taxon>
        <taxon>Basidiomycota</taxon>
        <taxon>Pucciniomycotina</taxon>
        <taxon>Microbotryomycetes</taxon>
        <taxon>Sporidiobolales</taxon>
        <taxon>Sporidiobolaceae</taxon>
        <taxon>Rhodotorula</taxon>
    </lineage>
</organism>
<accession>A0A5C5FR13</accession>
<dbReference type="EMBL" id="SOZI01000102">
    <property type="protein sequence ID" value="TNY19253.1"/>
    <property type="molecule type" value="Genomic_DNA"/>
</dbReference>
<dbReference type="AlphaFoldDB" id="A0A5C5FR13"/>
<evidence type="ECO:0000313" key="2">
    <source>
        <dbReference type="EMBL" id="TNY19253.1"/>
    </source>
</evidence>
<sequence>MLSLFALFCVVLCVGQRLAVLAADIGPSVVGSSRIDDVQEQEEVSQKEVCFMELYKAEDVSSLSYTKETLVKDEFSRSVYLTDGYKKDESGAEYYYKSFCYKAFHYSSHKEKTFGDSNAASIVDGGIGRAFRNTNVESDGIDANDGTLKKFTEDEQANKGGLGKNY</sequence>
<feature type="signal peptide" evidence="1">
    <location>
        <begin position="1"/>
        <end position="22"/>
    </location>
</feature>
<gene>
    <name evidence="2" type="ORF">DMC30DRAFT_418071</name>
</gene>
<reference evidence="2 3" key="1">
    <citation type="submission" date="2019-03" db="EMBL/GenBank/DDBJ databases">
        <title>Rhodosporidium diobovatum UCD-FST 08-225 genome sequencing, assembly, and annotation.</title>
        <authorList>
            <person name="Fakankun I.U."/>
            <person name="Fristensky B."/>
            <person name="Levin D.B."/>
        </authorList>
    </citation>
    <scope>NUCLEOTIDE SEQUENCE [LARGE SCALE GENOMIC DNA]</scope>
    <source>
        <strain evidence="2 3">UCD-FST 08-225</strain>
    </source>
</reference>
<dbReference type="Proteomes" id="UP000311382">
    <property type="component" value="Unassembled WGS sequence"/>
</dbReference>
<keyword evidence="1" id="KW-0732">Signal</keyword>
<dbReference type="OrthoDB" id="2523735at2759"/>
<proteinExistence type="predicted"/>
<keyword evidence="3" id="KW-1185">Reference proteome</keyword>
<comment type="caution">
    <text evidence="2">The sequence shown here is derived from an EMBL/GenBank/DDBJ whole genome shotgun (WGS) entry which is preliminary data.</text>
</comment>